<proteinExistence type="predicted"/>
<dbReference type="PANTHER" id="PTHR30160:SF1">
    <property type="entry name" value="LIPOPOLYSACCHARIDE 1,2-N-ACETYLGLUCOSAMINETRANSFERASE-RELATED"/>
    <property type="match status" value="1"/>
</dbReference>
<dbReference type="AlphaFoldDB" id="A0A1H0SB99"/>
<dbReference type="GO" id="GO:0005829">
    <property type="term" value="C:cytosol"/>
    <property type="evidence" value="ECO:0007669"/>
    <property type="project" value="TreeGrafter"/>
</dbReference>
<protein>
    <submittedName>
        <fullName evidence="3">Autotransporter strand-loop-strand O-heptosyltransferase</fullName>
    </submittedName>
</protein>
<accession>A0A1H0SB99</accession>
<evidence type="ECO:0000256" key="1">
    <source>
        <dbReference type="ARBA" id="ARBA00022676"/>
    </source>
</evidence>
<dbReference type="InterPro" id="IPR030929">
    <property type="entry name" value="Aah/TibC-like"/>
</dbReference>
<dbReference type="Gene3D" id="3.40.50.2000">
    <property type="entry name" value="Glycogen Phosphorylase B"/>
    <property type="match status" value="1"/>
</dbReference>
<evidence type="ECO:0000313" key="4">
    <source>
        <dbReference type="Proteomes" id="UP000182412"/>
    </source>
</evidence>
<dbReference type="Proteomes" id="UP000182412">
    <property type="component" value="Unassembled WGS sequence"/>
</dbReference>
<sequence>MGLFFKGDTDHQPYDFRQVGLHHTAGYILGVDPQESAPRLPEDLPREIAEPYVCIATKATTLAKMWNNGYGWDLVVDHLKQLGYRVLCIDKERIQGLGHVWSQIPHDAEDFTGDRPLLERAAMLRHAEFFVGLSSGLSWLAWSAGTPVVMISGFTLPTNEFATPYRVINTHACHACWNAMDTEFDHKDYFWCPRHKGTEQAYECTRAITGQQVINVIERLRKDLQLTAPNEQKK</sequence>
<organism evidence="3 4">
    <name type="scientific">Selenomonas ruminantium</name>
    <dbReference type="NCBI Taxonomy" id="971"/>
    <lineage>
        <taxon>Bacteria</taxon>
        <taxon>Bacillati</taxon>
        <taxon>Bacillota</taxon>
        <taxon>Negativicutes</taxon>
        <taxon>Selenomonadales</taxon>
        <taxon>Selenomonadaceae</taxon>
        <taxon>Selenomonas</taxon>
    </lineage>
</organism>
<dbReference type="PANTHER" id="PTHR30160">
    <property type="entry name" value="TETRAACYLDISACCHARIDE 4'-KINASE-RELATED"/>
    <property type="match status" value="1"/>
</dbReference>
<name>A0A1H0SB99_SELRU</name>
<keyword evidence="2 3" id="KW-0808">Transferase</keyword>
<dbReference type="SUPFAM" id="SSF53756">
    <property type="entry name" value="UDP-Glycosyltransferase/glycogen phosphorylase"/>
    <property type="match status" value="1"/>
</dbReference>
<dbReference type="EMBL" id="FNJQ01000016">
    <property type="protein sequence ID" value="SDP38957.1"/>
    <property type="molecule type" value="Genomic_DNA"/>
</dbReference>
<reference evidence="3 4" key="1">
    <citation type="submission" date="2016-10" db="EMBL/GenBank/DDBJ databases">
        <authorList>
            <person name="de Groot N.N."/>
        </authorList>
    </citation>
    <scope>NUCLEOTIDE SEQUENCE [LARGE SCALE GENOMIC DNA]</scope>
    <source>
        <strain evidence="3 4">S137</strain>
    </source>
</reference>
<gene>
    <name evidence="3" type="ORF">SAMN05216366_11655</name>
</gene>
<dbReference type="GO" id="GO:0008713">
    <property type="term" value="F:ADP-heptose-lipopolysaccharide heptosyltransferase activity"/>
    <property type="evidence" value="ECO:0007669"/>
    <property type="project" value="TreeGrafter"/>
</dbReference>
<dbReference type="Pfam" id="PF01075">
    <property type="entry name" value="Glyco_transf_9"/>
    <property type="match status" value="1"/>
</dbReference>
<dbReference type="InterPro" id="IPR002201">
    <property type="entry name" value="Glyco_trans_9"/>
</dbReference>
<keyword evidence="1" id="KW-0328">Glycosyltransferase</keyword>
<evidence type="ECO:0000256" key="2">
    <source>
        <dbReference type="ARBA" id="ARBA00022679"/>
    </source>
</evidence>
<dbReference type="NCBIfam" id="TIGR04414">
    <property type="entry name" value="hepto_Aah_TibC"/>
    <property type="match status" value="1"/>
</dbReference>
<dbReference type="GO" id="GO:0009244">
    <property type="term" value="P:lipopolysaccharide core region biosynthetic process"/>
    <property type="evidence" value="ECO:0007669"/>
    <property type="project" value="TreeGrafter"/>
</dbReference>
<dbReference type="InterPro" id="IPR051199">
    <property type="entry name" value="LPS_LOS_Heptosyltrfase"/>
</dbReference>
<evidence type="ECO:0000313" key="3">
    <source>
        <dbReference type="EMBL" id="SDP38957.1"/>
    </source>
</evidence>